<dbReference type="EMBL" id="JAFKCV010000003">
    <property type="protein sequence ID" value="MBN7824743.1"/>
    <property type="molecule type" value="Genomic_DNA"/>
</dbReference>
<dbReference type="AlphaFoldDB" id="A0A939ILZ6"/>
<organism evidence="1 2">
    <name type="scientific">Bowmanella dokdonensis</name>
    <dbReference type="NCBI Taxonomy" id="751969"/>
    <lineage>
        <taxon>Bacteria</taxon>
        <taxon>Pseudomonadati</taxon>
        <taxon>Pseudomonadota</taxon>
        <taxon>Gammaproteobacteria</taxon>
        <taxon>Alteromonadales</taxon>
        <taxon>Alteromonadaceae</taxon>
        <taxon>Bowmanella</taxon>
    </lineage>
</organism>
<comment type="caution">
    <text evidence="1">The sequence shown here is derived from an EMBL/GenBank/DDBJ whole genome shotgun (WGS) entry which is preliminary data.</text>
</comment>
<dbReference type="Proteomes" id="UP000664654">
    <property type="component" value="Unassembled WGS sequence"/>
</dbReference>
<dbReference type="Pfam" id="PF06252">
    <property type="entry name" value="GemA"/>
    <property type="match status" value="1"/>
</dbReference>
<dbReference type="RefSeq" id="WP_206572866.1">
    <property type="nucleotide sequence ID" value="NZ_JAFKCV010000003.1"/>
</dbReference>
<keyword evidence="2" id="KW-1185">Reference proteome</keyword>
<name>A0A939ILZ6_9ALTE</name>
<protein>
    <submittedName>
        <fullName evidence="1">DUF1018 domain-containing protein</fullName>
    </submittedName>
</protein>
<sequence>MPDLPSLRRQIKAAQTQMAMEQEDYQALLVRLTGKASSTRLTAFEAGRVLDEFRRLGWRPRRRNARQIARIQYLWLRLGEAGLLEDQSKQALYSFCVKFTGTRLLHKAASNQLRTVIDCLQAWCKREKVEYKDHESGKS</sequence>
<dbReference type="InterPro" id="IPR009363">
    <property type="entry name" value="Phage_Mu_Gp16"/>
</dbReference>
<reference evidence="1" key="1">
    <citation type="submission" date="2021-03" db="EMBL/GenBank/DDBJ databases">
        <title>novel species isolated from a fishpond in China.</title>
        <authorList>
            <person name="Lu H."/>
            <person name="Cai Z."/>
        </authorList>
    </citation>
    <scope>NUCLEOTIDE SEQUENCE</scope>
    <source>
        <strain evidence="1">JCM 30855</strain>
    </source>
</reference>
<accession>A0A939ILZ6</accession>
<evidence type="ECO:0000313" key="2">
    <source>
        <dbReference type="Proteomes" id="UP000664654"/>
    </source>
</evidence>
<gene>
    <name evidence="1" type="ORF">J0A66_05835</name>
</gene>
<proteinExistence type="predicted"/>
<evidence type="ECO:0000313" key="1">
    <source>
        <dbReference type="EMBL" id="MBN7824743.1"/>
    </source>
</evidence>